<geneLocation type="plasmid" evidence="3">
    <name>unnamed</name>
</geneLocation>
<reference evidence="3 4" key="1">
    <citation type="submission" date="2017-07" db="EMBL/GenBank/DDBJ databases">
        <title>Whole genome sequence of Azospirillum brasilense 2A1, a potential biofertilizer strain.</title>
        <authorList>
            <person name="Fontana C.A."/>
            <person name="Toffoli L.M."/>
            <person name="Salazar S.M."/>
            <person name="Puglisi E."/>
            <person name="Pedraza R."/>
            <person name="Bassi D."/>
            <person name="Cocconcelli P.S."/>
        </authorList>
    </citation>
    <scope>NUCLEOTIDE SEQUENCE [LARGE SCALE GENOMIC DNA]</scope>
    <source>
        <strain evidence="3 4">2A1</strain>
        <plasmid evidence="3">unnamed</plasmid>
    </source>
</reference>
<proteinExistence type="predicted"/>
<dbReference type="GO" id="GO:0000155">
    <property type="term" value="F:phosphorelay sensor kinase activity"/>
    <property type="evidence" value="ECO:0007669"/>
    <property type="project" value="InterPro"/>
</dbReference>
<accession>A0A235H6Y4</accession>
<dbReference type="GO" id="GO:0005524">
    <property type="term" value="F:ATP binding"/>
    <property type="evidence" value="ECO:0007669"/>
    <property type="project" value="InterPro"/>
</dbReference>
<dbReference type="RefSeq" id="WP_094306563.1">
    <property type="nucleotide sequence ID" value="NZ_NOWT01000037.1"/>
</dbReference>
<evidence type="ECO:0000259" key="2">
    <source>
        <dbReference type="Pfam" id="PF07475"/>
    </source>
</evidence>
<dbReference type="SUPFAM" id="SSF53795">
    <property type="entry name" value="PEP carboxykinase-like"/>
    <property type="match status" value="1"/>
</dbReference>
<protein>
    <submittedName>
        <fullName evidence="3">Aldolase</fullName>
    </submittedName>
</protein>
<dbReference type="Proteomes" id="UP000215367">
    <property type="component" value="Unassembled WGS sequence"/>
</dbReference>
<dbReference type="Pfam" id="PF07475">
    <property type="entry name" value="Hpr_kinase_C"/>
    <property type="match status" value="1"/>
</dbReference>
<gene>
    <name evidence="3" type="ORF">CHT98_27365</name>
</gene>
<organism evidence="3 4">
    <name type="scientific">Azospirillum brasilense</name>
    <dbReference type="NCBI Taxonomy" id="192"/>
    <lineage>
        <taxon>Bacteria</taxon>
        <taxon>Pseudomonadati</taxon>
        <taxon>Pseudomonadota</taxon>
        <taxon>Alphaproteobacteria</taxon>
        <taxon>Rhodospirillales</taxon>
        <taxon>Azospirillaceae</taxon>
        <taxon>Azospirillum</taxon>
    </lineage>
</organism>
<evidence type="ECO:0000313" key="4">
    <source>
        <dbReference type="Proteomes" id="UP000215367"/>
    </source>
</evidence>
<feature type="region of interest" description="Disordered" evidence="1">
    <location>
        <begin position="15"/>
        <end position="39"/>
    </location>
</feature>
<feature type="domain" description="HPr kinase/phosphorylase C-terminal" evidence="2">
    <location>
        <begin position="41"/>
        <end position="106"/>
    </location>
</feature>
<sequence>MATIHGTCVLVGTWNSSHGNKSHGNGGAPHRDGGNRGEAPVGVLLRGPSGSGKSDLALRMIEAGALLVADDRVELRVDNGRLMATAPAALAGLLEVRGVGIMPMPTATEAEVGLVVDLVPRGAVERLPEEETADLLDRTVPRLALCPFDASAPAKLKLAAGAARAGSLGKVPDLP</sequence>
<comment type="caution">
    <text evidence="3">The sequence shown here is derived from an EMBL/GenBank/DDBJ whole genome shotgun (WGS) entry which is preliminary data.</text>
</comment>
<dbReference type="InterPro" id="IPR011104">
    <property type="entry name" value="Hpr_kin/Pase_C"/>
</dbReference>
<dbReference type="EMBL" id="NOWT01000037">
    <property type="protein sequence ID" value="OYD81237.1"/>
    <property type="molecule type" value="Genomic_DNA"/>
</dbReference>
<evidence type="ECO:0000256" key="1">
    <source>
        <dbReference type="SAM" id="MobiDB-lite"/>
    </source>
</evidence>
<name>A0A235H6Y4_AZOBR</name>
<evidence type="ECO:0000313" key="3">
    <source>
        <dbReference type="EMBL" id="OYD81237.1"/>
    </source>
</evidence>
<dbReference type="Gene3D" id="3.40.50.300">
    <property type="entry name" value="P-loop containing nucleotide triphosphate hydrolases"/>
    <property type="match status" value="1"/>
</dbReference>
<dbReference type="InterPro" id="IPR027417">
    <property type="entry name" value="P-loop_NTPase"/>
</dbReference>
<dbReference type="GO" id="GO:0006109">
    <property type="term" value="P:regulation of carbohydrate metabolic process"/>
    <property type="evidence" value="ECO:0007669"/>
    <property type="project" value="InterPro"/>
</dbReference>
<keyword evidence="3" id="KW-0614">Plasmid</keyword>
<dbReference type="AlphaFoldDB" id="A0A235H6Y4"/>
<dbReference type="CDD" id="cd01918">
    <property type="entry name" value="HprK_C"/>
    <property type="match status" value="1"/>
</dbReference>